<evidence type="ECO:0000313" key="3">
    <source>
        <dbReference type="EMBL" id="UXX77963.1"/>
    </source>
</evidence>
<evidence type="ECO:0000259" key="2">
    <source>
        <dbReference type="Pfam" id="PF20243"/>
    </source>
</evidence>
<feature type="signal peptide" evidence="1">
    <location>
        <begin position="1"/>
        <end position="28"/>
    </location>
</feature>
<protein>
    <recommendedName>
        <fullName evidence="2">Copper-binding protein MbnP-like domain-containing protein</fullName>
    </recommendedName>
</protein>
<dbReference type="InterPro" id="IPR046863">
    <property type="entry name" value="MbnP-like_dom"/>
</dbReference>
<sequence>MKIFQTLSSLSLSLILVFWLSACSSDEATETQSLTLTFQVVAHGETMDFETQKYQTEAGQEMSFERIKIYLSQVHLMGENEQVLYTESESYHLLSFDVENSTVSFTLDGVPANVPIVAVQMGVGVDATANGSIDQVGDLDPSNGMAWDWNTGYKFLLLEGRYFPEADELGKEIKMHIGTDKNYFVQTWTLEAPRSLSQAETIHFVVDGLAPIGTVDYTQGTVFMNDDRGDEVAQNYKNTLISLK</sequence>
<evidence type="ECO:0000313" key="4">
    <source>
        <dbReference type="Proteomes" id="UP001062165"/>
    </source>
</evidence>
<organism evidence="3 4">
    <name type="scientific">Reichenbachiella carrageenanivorans</name>
    <dbReference type="NCBI Taxonomy" id="2979869"/>
    <lineage>
        <taxon>Bacteria</taxon>
        <taxon>Pseudomonadati</taxon>
        <taxon>Bacteroidota</taxon>
        <taxon>Cytophagia</taxon>
        <taxon>Cytophagales</taxon>
        <taxon>Reichenbachiellaceae</taxon>
        <taxon>Reichenbachiella</taxon>
    </lineage>
</organism>
<dbReference type="EMBL" id="CP106735">
    <property type="protein sequence ID" value="UXX77963.1"/>
    <property type="molecule type" value="Genomic_DNA"/>
</dbReference>
<keyword evidence="4" id="KW-1185">Reference proteome</keyword>
<accession>A0ABY6CVS5</accession>
<dbReference type="Pfam" id="PF20243">
    <property type="entry name" value="MbnP"/>
    <property type="match status" value="1"/>
</dbReference>
<feature type="chain" id="PRO_5046132963" description="Copper-binding protein MbnP-like domain-containing protein" evidence="1">
    <location>
        <begin position="29"/>
        <end position="244"/>
    </location>
</feature>
<proteinExistence type="predicted"/>
<dbReference type="RefSeq" id="WP_263049710.1">
    <property type="nucleotide sequence ID" value="NZ_CP106735.1"/>
</dbReference>
<dbReference type="PROSITE" id="PS51257">
    <property type="entry name" value="PROKAR_LIPOPROTEIN"/>
    <property type="match status" value="1"/>
</dbReference>
<keyword evidence="1" id="KW-0732">Signal</keyword>
<name>A0ABY6CVS5_9BACT</name>
<evidence type="ECO:0000256" key="1">
    <source>
        <dbReference type="SAM" id="SignalP"/>
    </source>
</evidence>
<dbReference type="Proteomes" id="UP001062165">
    <property type="component" value="Chromosome"/>
</dbReference>
<reference evidence="3" key="1">
    <citation type="submission" date="2022-10" db="EMBL/GenBank/DDBJ databases">
        <title>Comparative genomics and taxonomic characterization of three novel marine species of genus Reichenbachiella exhibiting antioxidant and polysaccharide degradation activities.</title>
        <authorList>
            <person name="Muhammad N."/>
            <person name="Lee Y.-J."/>
            <person name="Ko J."/>
            <person name="Kim S.-G."/>
        </authorList>
    </citation>
    <scope>NUCLEOTIDE SEQUENCE</scope>
    <source>
        <strain evidence="3">Wsw4-B4</strain>
    </source>
</reference>
<feature type="domain" description="Copper-binding protein MbnP-like" evidence="2">
    <location>
        <begin position="31"/>
        <end position="216"/>
    </location>
</feature>
<gene>
    <name evidence="3" type="ORF">N7E81_11385</name>
</gene>